<keyword evidence="2" id="KW-1185">Reference proteome</keyword>
<proteinExistence type="predicted"/>
<feature type="non-terminal residue" evidence="1">
    <location>
        <position position="1"/>
    </location>
</feature>
<evidence type="ECO:0000313" key="2">
    <source>
        <dbReference type="Proteomes" id="UP000789920"/>
    </source>
</evidence>
<organism evidence="1 2">
    <name type="scientific">Racocetra persica</name>
    <dbReference type="NCBI Taxonomy" id="160502"/>
    <lineage>
        <taxon>Eukaryota</taxon>
        <taxon>Fungi</taxon>
        <taxon>Fungi incertae sedis</taxon>
        <taxon>Mucoromycota</taxon>
        <taxon>Glomeromycotina</taxon>
        <taxon>Glomeromycetes</taxon>
        <taxon>Diversisporales</taxon>
        <taxon>Gigasporaceae</taxon>
        <taxon>Racocetra</taxon>
    </lineage>
</organism>
<sequence>NDINTTSDKTLNDSNISTSSNSDIENISNKLSTKTKSQKNAS</sequence>
<accession>A0ACA9PER4</accession>
<evidence type="ECO:0000313" key="1">
    <source>
        <dbReference type="EMBL" id="CAG8700135.1"/>
    </source>
</evidence>
<name>A0ACA9PER4_9GLOM</name>
<gene>
    <name evidence="1" type="ORF">RPERSI_LOCUS9986</name>
</gene>
<dbReference type="Proteomes" id="UP000789920">
    <property type="component" value="Unassembled WGS sequence"/>
</dbReference>
<protein>
    <submittedName>
        <fullName evidence="1">14548_t:CDS:1</fullName>
    </submittedName>
</protein>
<reference evidence="1" key="1">
    <citation type="submission" date="2021-06" db="EMBL/GenBank/DDBJ databases">
        <authorList>
            <person name="Kallberg Y."/>
            <person name="Tangrot J."/>
            <person name="Rosling A."/>
        </authorList>
    </citation>
    <scope>NUCLEOTIDE SEQUENCE</scope>
    <source>
        <strain evidence="1">MA461A</strain>
    </source>
</reference>
<dbReference type="EMBL" id="CAJVQC010019285">
    <property type="protein sequence ID" value="CAG8700135.1"/>
    <property type="molecule type" value="Genomic_DNA"/>
</dbReference>
<comment type="caution">
    <text evidence="1">The sequence shown here is derived from an EMBL/GenBank/DDBJ whole genome shotgun (WGS) entry which is preliminary data.</text>
</comment>